<sequence>MENFFGCGDTDWQRRLEMIEASKQPDPKTLIKNQFVLDKTHSQTQKQPQLSNLHQIKFSTQPLSFNYIISPSVIEVSAKRVAPIWKTAQYNDEAFRRQLNNTVHRQIFQYDAEIAQKLRSDKHNIRVTNISEYSNALNRGSVFINPKFSSC</sequence>
<dbReference type="AlphaFoldDB" id="A0A077ZUP6"/>
<reference evidence="1 2" key="1">
    <citation type="submission" date="2014-06" db="EMBL/GenBank/DDBJ databases">
        <authorList>
            <person name="Swart Estienne"/>
        </authorList>
    </citation>
    <scope>NUCLEOTIDE SEQUENCE [LARGE SCALE GENOMIC DNA]</scope>
    <source>
        <strain evidence="1 2">130c</strain>
    </source>
</reference>
<keyword evidence="2" id="KW-1185">Reference proteome</keyword>
<proteinExistence type="predicted"/>
<dbReference type="OrthoDB" id="296894at2759"/>
<accession>A0A077ZUP6</accession>
<protein>
    <submittedName>
        <fullName evidence="1">Uncharacterized protein</fullName>
    </submittedName>
</protein>
<dbReference type="InParanoid" id="A0A077ZUP6"/>
<evidence type="ECO:0000313" key="1">
    <source>
        <dbReference type="EMBL" id="CDW73633.1"/>
    </source>
</evidence>
<dbReference type="Proteomes" id="UP000039865">
    <property type="component" value="Unassembled WGS sequence"/>
</dbReference>
<organism evidence="1 2">
    <name type="scientific">Stylonychia lemnae</name>
    <name type="common">Ciliate</name>
    <dbReference type="NCBI Taxonomy" id="5949"/>
    <lineage>
        <taxon>Eukaryota</taxon>
        <taxon>Sar</taxon>
        <taxon>Alveolata</taxon>
        <taxon>Ciliophora</taxon>
        <taxon>Intramacronucleata</taxon>
        <taxon>Spirotrichea</taxon>
        <taxon>Stichotrichia</taxon>
        <taxon>Sporadotrichida</taxon>
        <taxon>Oxytrichidae</taxon>
        <taxon>Stylonychinae</taxon>
        <taxon>Stylonychia</taxon>
    </lineage>
</organism>
<evidence type="ECO:0000313" key="2">
    <source>
        <dbReference type="Proteomes" id="UP000039865"/>
    </source>
</evidence>
<dbReference type="EMBL" id="CCKQ01002532">
    <property type="protein sequence ID" value="CDW73633.1"/>
    <property type="molecule type" value="Genomic_DNA"/>
</dbReference>
<name>A0A077ZUP6_STYLE</name>
<gene>
    <name evidence="1" type="primary">Contig1768.g1914</name>
    <name evidence="1" type="ORF">STYLEM_2618</name>
</gene>